<organism evidence="1 2">
    <name type="scientific">Phyllosticta citriasiana</name>
    <dbReference type="NCBI Taxonomy" id="595635"/>
    <lineage>
        <taxon>Eukaryota</taxon>
        <taxon>Fungi</taxon>
        <taxon>Dikarya</taxon>
        <taxon>Ascomycota</taxon>
        <taxon>Pezizomycotina</taxon>
        <taxon>Dothideomycetes</taxon>
        <taxon>Dothideomycetes incertae sedis</taxon>
        <taxon>Botryosphaeriales</taxon>
        <taxon>Phyllostictaceae</taxon>
        <taxon>Phyllosticta</taxon>
    </lineage>
</organism>
<protein>
    <recommendedName>
        <fullName evidence="3">Secreted protein</fullName>
    </recommendedName>
</protein>
<sequence>MVSLLASLSLDRRVFLCHHSASLASCLIPPPLPPLSSFTCMHASICLLACCLLSCSFSSGLSHKKVDVCADGQTDRWTPAAAAAATNHSSMGWQRQRRKKPWIGIRNQECLQRPFCNKKTASLFSFTFFLSCRFNTVFSSLLTRYPLDTYIHGLI</sequence>
<evidence type="ECO:0000313" key="2">
    <source>
        <dbReference type="Proteomes" id="UP001363622"/>
    </source>
</evidence>
<evidence type="ECO:0000313" key="1">
    <source>
        <dbReference type="EMBL" id="KAK7511052.1"/>
    </source>
</evidence>
<dbReference type="Proteomes" id="UP001363622">
    <property type="component" value="Unassembled WGS sequence"/>
</dbReference>
<comment type="caution">
    <text evidence="1">The sequence shown here is derived from an EMBL/GenBank/DDBJ whole genome shotgun (WGS) entry which is preliminary data.</text>
</comment>
<proteinExistence type="predicted"/>
<reference evidence="1 2" key="1">
    <citation type="submission" date="2024-04" db="EMBL/GenBank/DDBJ databases">
        <title>Phyllosticta paracitricarpa is synonymous to the EU quarantine fungus P. citricarpa based on phylogenomic analyses.</title>
        <authorList>
            <consortium name="Lawrence Berkeley National Laboratory"/>
            <person name="Van Ingen-Buijs V.A."/>
            <person name="Van Westerhoven A.C."/>
            <person name="Haridas S."/>
            <person name="Skiadas P."/>
            <person name="Martin F."/>
            <person name="Groenewald J.Z."/>
            <person name="Crous P.W."/>
            <person name="Seidl M.F."/>
        </authorList>
    </citation>
    <scope>NUCLEOTIDE SEQUENCE [LARGE SCALE GENOMIC DNA]</scope>
    <source>
        <strain evidence="1 2">CBS 123371</strain>
    </source>
</reference>
<evidence type="ECO:0008006" key="3">
    <source>
        <dbReference type="Google" id="ProtNLM"/>
    </source>
</evidence>
<gene>
    <name evidence="1" type="ORF">IWZ03DRAFT_74107</name>
</gene>
<dbReference type="EMBL" id="JBBPHU010000013">
    <property type="protein sequence ID" value="KAK7511052.1"/>
    <property type="molecule type" value="Genomic_DNA"/>
</dbReference>
<name>A0ABR1KD10_9PEZI</name>
<accession>A0ABR1KD10</accession>
<keyword evidence="2" id="KW-1185">Reference proteome</keyword>